<dbReference type="EMBL" id="BBJS01000063">
    <property type="protein sequence ID" value="GAN15730.1"/>
    <property type="molecule type" value="Genomic_DNA"/>
</dbReference>
<evidence type="ECO:0000256" key="4">
    <source>
        <dbReference type="ARBA" id="ARBA00023125"/>
    </source>
</evidence>
<sequence>MTGLSYSTDQDTFGGPQGRRDGQGGQTARVIRAVAQGIADGVLIADQRLPSIRAMADEHGVSRDTVQRAYDKLVAGGQIYARRGSGFYVSSPPVLPTVPAIKVAPVDLAPFQLIHSSHPLDRSPGSGVLRHEPSAVEELNRVLKSVASSALRTTGYGDPAGYLPLREQLRNKLGIDGVDVPVDAILTVPGSIAGLGVVIRAFVRPGGRIVVEDPCSFAHVAALLSQGAEILHVPRKADGPDLDVLRLLCERYRPAMFLMSSLIQNPTGSCISLHKARQLIDIATEFEMILVDDVGQADLLPPAGNRPVAPLLLLDHLDHVIHVGGSSRILAPEVGVGYIVAGERYGDMLRRFRPLQGLGNMLIQERVLYRFLDEGLYRRRCERIRGQLAKGTIALRQQFARMGIAAAPSMGGLFLWADLGNSIDTLDLAKRLLARGFLTAPGKHFRPAGMTSSEMRFNVTTTSEAALQALAESLPPIRD</sequence>
<dbReference type="GO" id="GO:0003700">
    <property type="term" value="F:DNA-binding transcription factor activity"/>
    <property type="evidence" value="ECO:0007669"/>
    <property type="project" value="InterPro"/>
</dbReference>
<keyword evidence="2" id="KW-0663">Pyridoxal phosphate</keyword>
<dbReference type="Gene3D" id="3.40.640.10">
    <property type="entry name" value="Type I PLP-dependent aspartate aminotransferase-like (Major domain)"/>
    <property type="match status" value="1"/>
</dbReference>
<dbReference type="SUPFAM" id="SSF53383">
    <property type="entry name" value="PLP-dependent transferases"/>
    <property type="match status" value="1"/>
</dbReference>
<accession>A0A0C9M5Z0</accession>
<dbReference type="RefSeq" id="WP_037568261.1">
    <property type="nucleotide sequence ID" value="NZ_BBJS01000063.1"/>
</dbReference>
<dbReference type="Gene3D" id="1.10.10.10">
    <property type="entry name" value="Winged helix-like DNA-binding domain superfamily/Winged helix DNA-binding domain"/>
    <property type="match status" value="1"/>
</dbReference>
<dbReference type="InterPro" id="IPR036390">
    <property type="entry name" value="WH_DNA-bd_sf"/>
</dbReference>
<reference evidence="8 9" key="1">
    <citation type="submission" date="2014-08" db="EMBL/GenBank/DDBJ databases">
        <title>Whole genome shotgun sequence of Sphingomonas paucimobilis NBRC 13935.</title>
        <authorList>
            <person name="Hosoyama A."/>
            <person name="Hashimoto M."/>
            <person name="Hosoyama Y."/>
            <person name="Noguchi M."/>
            <person name="Uohara A."/>
            <person name="Ohji S."/>
            <person name="Katano-Makiyama Y."/>
            <person name="Ichikawa N."/>
            <person name="Kimura A."/>
            <person name="Yamazoe A."/>
            <person name="Fujita N."/>
        </authorList>
    </citation>
    <scope>NUCLEOTIDE SEQUENCE [LARGE SCALE GENOMIC DNA]</scope>
    <source>
        <strain evidence="8 9">NBRC 13935</strain>
    </source>
</reference>
<dbReference type="PANTHER" id="PTHR46577">
    <property type="entry name" value="HTH-TYPE TRANSCRIPTIONAL REGULATORY PROTEIN GABR"/>
    <property type="match status" value="1"/>
</dbReference>
<keyword evidence="9" id="KW-1185">Reference proteome</keyword>
<dbReference type="PRINTS" id="PR00035">
    <property type="entry name" value="HTHGNTR"/>
</dbReference>
<evidence type="ECO:0000256" key="2">
    <source>
        <dbReference type="ARBA" id="ARBA00022898"/>
    </source>
</evidence>
<dbReference type="Pfam" id="PF00155">
    <property type="entry name" value="Aminotran_1_2"/>
    <property type="match status" value="1"/>
</dbReference>
<protein>
    <submittedName>
        <fullName evidence="8">DNA, contig: SP663</fullName>
    </submittedName>
</protein>
<evidence type="ECO:0000313" key="8">
    <source>
        <dbReference type="EMBL" id="GAN15730.1"/>
    </source>
</evidence>
<evidence type="ECO:0000256" key="6">
    <source>
        <dbReference type="SAM" id="MobiDB-lite"/>
    </source>
</evidence>
<gene>
    <name evidence="8" type="ORF">SP6_63_00450</name>
</gene>
<organism evidence="8 9">
    <name type="scientific">Sphingomonas paucimobilis NBRC 13935</name>
    <dbReference type="NCBI Taxonomy" id="1219050"/>
    <lineage>
        <taxon>Bacteria</taxon>
        <taxon>Pseudomonadati</taxon>
        <taxon>Pseudomonadota</taxon>
        <taxon>Alphaproteobacteria</taxon>
        <taxon>Sphingomonadales</taxon>
        <taxon>Sphingomonadaceae</taxon>
        <taxon>Sphingomonas</taxon>
    </lineage>
</organism>
<dbReference type="CDD" id="cd00609">
    <property type="entry name" value="AAT_like"/>
    <property type="match status" value="1"/>
</dbReference>
<dbReference type="GeneID" id="78528545"/>
<dbReference type="InterPro" id="IPR004839">
    <property type="entry name" value="Aminotransferase_I/II_large"/>
</dbReference>
<feature type="domain" description="HTH gntR-type" evidence="7">
    <location>
        <begin position="24"/>
        <end position="92"/>
    </location>
</feature>
<feature type="region of interest" description="Disordered" evidence="6">
    <location>
        <begin position="1"/>
        <end position="27"/>
    </location>
</feature>
<proteinExistence type="inferred from homology"/>
<dbReference type="SUPFAM" id="SSF46785">
    <property type="entry name" value="Winged helix' DNA-binding domain"/>
    <property type="match status" value="1"/>
</dbReference>
<feature type="compositionally biased region" description="Polar residues" evidence="6">
    <location>
        <begin position="1"/>
        <end position="11"/>
    </location>
</feature>
<dbReference type="InterPro" id="IPR015421">
    <property type="entry name" value="PyrdxlP-dep_Trfase_major"/>
</dbReference>
<dbReference type="GO" id="GO:0030170">
    <property type="term" value="F:pyridoxal phosphate binding"/>
    <property type="evidence" value="ECO:0007669"/>
    <property type="project" value="InterPro"/>
</dbReference>
<dbReference type="AlphaFoldDB" id="A0A0C9M5Z0"/>
<dbReference type="PROSITE" id="PS50949">
    <property type="entry name" value="HTH_GNTR"/>
    <property type="match status" value="1"/>
</dbReference>
<evidence type="ECO:0000313" key="9">
    <source>
        <dbReference type="Proteomes" id="UP000032025"/>
    </source>
</evidence>
<evidence type="ECO:0000259" key="7">
    <source>
        <dbReference type="PROSITE" id="PS50949"/>
    </source>
</evidence>
<comment type="similarity">
    <text evidence="1">In the C-terminal section; belongs to the class-I pyridoxal-phosphate-dependent aminotransferase family.</text>
</comment>
<dbReference type="InterPro" id="IPR036388">
    <property type="entry name" value="WH-like_DNA-bd_sf"/>
</dbReference>
<dbReference type="PANTHER" id="PTHR46577:SF2">
    <property type="entry name" value="TRANSCRIPTIONAL REGULATORY PROTEIN"/>
    <property type="match status" value="1"/>
</dbReference>
<dbReference type="Pfam" id="PF00392">
    <property type="entry name" value="GntR"/>
    <property type="match status" value="1"/>
</dbReference>
<evidence type="ECO:0000256" key="5">
    <source>
        <dbReference type="ARBA" id="ARBA00023163"/>
    </source>
</evidence>
<dbReference type="GO" id="GO:0003677">
    <property type="term" value="F:DNA binding"/>
    <property type="evidence" value="ECO:0007669"/>
    <property type="project" value="UniProtKB-KW"/>
</dbReference>
<dbReference type="SMART" id="SM00345">
    <property type="entry name" value="HTH_GNTR"/>
    <property type="match status" value="1"/>
</dbReference>
<keyword evidence="5" id="KW-0804">Transcription</keyword>
<dbReference type="CDD" id="cd07377">
    <property type="entry name" value="WHTH_GntR"/>
    <property type="match status" value="1"/>
</dbReference>
<dbReference type="InterPro" id="IPR015424">
    <property type="entry name" value="PyrdxlP-dep_Trfase"/>
</dbReference>
<keyword evidence="4" id="KW-0238">DNA-binding</keyword>
<name>A0A0C9M5Z0_SPHPI</name>
<keyword evidence="3" id="KW-0805">Transcription regulation</keyword>
<comment type="caution">
    <text evidence="8">The sequence shown here is derived from an EMBL/GenBank/DDBJ whole genome shotgun (WGS) entry which is preliminary data.</text>
</comment>
<evidence type="ECO:0000256" key="1">
    <source>
        <dbReference type="ARBA" id="ARBA00005384"/>
    </source>
</evidence>
<dbReference type="Proteomes" id="UP000032025">
    <property type="component" value="Unassembled WGS sequence"/>
</dbReference>
<dbReference type="InterPro" id="IPR000524">
    <property type="entry name" value="Tscrpt_reg_HTH_GntR"/>
</dbReference>
<dbReference type="InterPro" id="IPR051446">
    <property type="entry name" value="HTH_trans_reg/aminotransferase"/>
</dbReference>
<evidence type="ECO:0000256" key="3">
    <source>
        <dbReference type="ARBA" id="ARBA00023015"/>
    </source>
</evidence>